<reference evidence="2" key="1">
    <citation type="journal article" date="2014" name="Nat. Commun.">
        <title>Multiple recent horizontal transfers of a large genomic region in cheese making fungi.</title>
        <authorList>
            <person name="Cheeseman K."/>
            <person name="Ropars J."/>
            <person name="Renault P."/>
            <person name="Dupont J."/>
            <person name="Gouzy J."/>
            <person name="Branca A."/>
            <person name="Abraham A.L."/>
            <person name="Ceppi M."/>
            <person name="Conseiller E."/>
            <person name="Debuchy R."/>
            <person name="Malagnac F."/>
            <person name="Goarin A."/>
            <person name="Silar P."/>
            <person name="Lacoste S."/>
            <person name="Sallet E."/>
            <person name="Bensimon A."/>
            <person name="Giraud T."/>
            <person name="Brygoo Y."/>
        </authorList>
    </citation>
    <scope>NUCLEOTIDE SEQUENCE [LARGE SCALE GENOMIC DNA]</scope>
    <source>
        <strain evidence="2">FM164</strain>
    </source>
</reference>
<evidence type="ECO:0000313" key="2">
    <source>
        <dbReference type="EMBL" id="CDM28536.1"/>
    </source>
</evidence>
<proteinExistence type="predicted"/>
<feature type="region of interest" description="Disordered" evidence="1">
    <location>
        <begin position="1"/>
        <end position="23"/>
    </location>
</feature>
<organism evidence="2 3">
    <name type="scientific">Penicillium roqueforti (strain FM164)</name>
    <dbReference type="NCBI Taxonomy" id="1365484"/>
    <lineage>
        <taxon>Eukaryota</taxon>
        <taxon>Fungi</taxon>
        <taxon>Dikarya</taxon>
        <taxon>Ascomycota</taxon>
        <taxon>Pezizomycotina</taxon>
        <taxon>Eurotiomycetes</taxon>
        <taxon>Eurotiomycetidae</taxon>
        <taxon>Eurotiales</taxon>
        <taxon>Aspergillaceae</taxon>
        <taxon>Penicillium</taxon>
    </lineage>
</organism>
<keyword evidence="3" id="KW-1185">Reference proteome</keyword>
<accession>W6PXM3</accession>
<dbReference type="AlphaFoldDB" id="W6PXM3"/>
<evidence type="ECO:0000256" key="1">
    <source>
        <dbReference type="SAM" id="MobiDB-lite"/>
    </source>
</evidence>
<protein>
    <submittedName>
        <fullName evidence="2">Genomic scaffold, ProqFM164S01</fullName>
    </submittedName>
</protein>
<gene>
    <name evidence="2" type="ORF">PROQFM164_S01g002347</name>
</gene>
<dbReference type="EMBL" id="HG792015">
    <property type="protein sequence ID" value="CDM28536.1"/>
    <property type="molecule type" value="Genomic_DNA"/>
</dbReference>
<name>W6PXM3_PENRF</name>
<evidence type="ECO:0000313" key="3">
    <source>
        <dbReference type="Proteomes" id="UP000030686"/>
    </source>
</evidence>
<sequence>MFGNIQKPHYTFGSSAFGQPQQQQQQQLIAMNVDDECLSLSYPGGTCEYDDARWFHCMASYGINSEL</sequence>
<dbReference type="Proteomes" id="UP000030686">
    <property type="component" value="Unassembled WGS sequence"/>
</dbReference>